<dbReference type="InterPro" id="IPR027523">
    <property type="entry name" value="CLU_prot"/>
</dbReference>
<feature type="region of interest" description="Disordered" evidence="2">
    <location>
        <begin position="425"/>
        <end position="458"/>
    </location>
</feature>
<dbReference type="SUPFAM" id="SSF103107">
    <property type="entry name" value="Hypothetical protein c14orf129, hspc210"/>
    <property type="match status" value="1"/>
</dbReference>
<evidence type="ECO:0000313" key="5">
    <source>
        <dbReference type="Proteomes" id="UP000265120"/>
    </source>
</evidence>
<dbReference type="Pfam" id="PF13236">
    <property type="entry name" value="CLU"/>
    <property type="match status" value="1"/>
</dbReference>
<dbReference type="Proteomes" id="UP000265120">
    <property type="component" value="Chromosome W"/>
</dbReference>
<dbReference type="OMA" id="HRERCIF"/>
<evidence type="ECO:0000313" key="4">
    <source>
        <dbReference type="Ensembl" id="ENSCSEP00000018315.1"/>
    </source>
</evidence>
<evidence type="ECO:0000256" key="1">
    <source>
        <dbReference type="ARBA" id="ARBA00022490"/>
    </source>
</evidence>
<dbReference type="AlphaFoldDB" id="A0A3P8W163"/>
<dbReference type="Ensembl" id="ENSCSET00000018541.1">
    <property type="protein sequence ID" value="ENSCSEP00000018315.1"/>
    <property type="gene ID" value="ENSCSEG00000011763.1"/>
</dbReference>
<feature type="region of interest" description="Disordered" evidence="2">
    <location>
        <begin position="18"/>
        <end position="41"/>
    </location>
</feature>
<dbReference type="InParanoid" id="A0A3P8W163"/>
<organism evidence="4 5">
    <name type="scientific">Cynoglossus semilaevis</name>
    <name type="common">Tongue sole</name>
    <dbReference type="NCBI Taxonomy" id="244447"/>
    <lineage>
        <taxon>Eukaryota</taxon>
        <taxon>Metazoa</taxon>
        <taxon>Chordata</taxon>
        <taxon>Craniata</taxon>
        <taxon>Vertebrata</taxon>
        <taxon>Euteleostomi</taxon>
        <taxon>Actinopterygii</taxon>
        <taxon>Neopterygii</taxon>
        <taxon>Teleostei</taxon>
        <taxon>Neoteleostei</taxon>
        <taxon>Acanthomorphata</taxon>
        <taxon>Carangaria</taxon>
        <taxon>Pleuronectiformes</taxon>
        <taxon>Pleuronectoidei</taxon>
        <taxon>Cynoglossidae</taxon>
        <taxon>Cynoglossinae</taxon>
        <taxon>Cynoglossus</taxon>
    </lineage>
</organism>
<feature type="domain" description="Clu" evidence="3">
    <location>
        <begin position="177"/>
        <end position="421"/>
    </location>
</feature>
<evidence type="ECO:0000256" key="2">
    <source>
        <dbReference type="SAM" id="MobiDB-lite"/>
    </source>
</evidence>
<dbReference type="Gene3D" id="3.30.2280.10">
    <property type="entry name" value="Hypothetical protein (hspc210)"/>
    <property type="match status" value="1"/>
</dbReference>
<dbReference type="GeneTree" id="ENSGT00390000012485"/>
<dbReference type="FunFam" id="3.30.2280.10:FF:000002">
    <property type="entry name" value="Clustered mitochondria protein homolog"/>
    <property type="match status" value="1"/>
</dbReference>
<keyword evidence="1" id="KW-0963">Cytoplasm</keyword>
<proteinExistence type="predicted"/>
<dbReference type="GO" id="GO:0005737">
    <property type="term" value="C:cytoplasm"/>
    <property type="evidence" value="ECO:0007669"/>
    <property type="project" value="TreeGrafter"/>
</dbReference>
<keyword evidence="5" id="KW-1185">Reference proteome</keyword>
<reference evidence="4" key="2">
    <citation type="submission" date="2025-08" db="UniProtKB">
        <authorList>
            <consortium name="Ensembl"/>
        </authorList>
    </citation>
    <scope>IDENTIFICATION</scope>
</reference>
<dbReference type="InterPro" id="IPR023231">
    <property type="entry name" value="GSKIP_dom_sf"/>
</dbReference>
<protein>
    <recommendedName>
        <fullName evidence="3">Clu domain-containing protein</fullName>
    </recommendedName>
</protein>
<dbReference type="PANTHER" id="PTHR12601:SF41">
    <property type="entry name" value="CLUSTERED MITOCHONDRIA PROTEIN HOMOLOG"/>
    <property type="match status" value="1"/>
</dbReference>
<dbReference type="PROSITE" id="PS51823">
    <property type="entry name" value="CLU"/>
    <property type="match status" value="1"/>
</dbReference>
<reference evidence="4 5" key="1">
    <citation type="journal article" date="2014" name="Nat. Genet.">
        <title>Whole-genome sequence of a flatfish provides insights into ZW sex chromosome evolution and adaptation to a benthic lifestyle.</title>
        <authorList>
            <person name="Chen S."/>
            <person name="Zhang G."/>
            <person name="Shao C."/>
            <person name="Huang Q."/>
            <person name="Liu G."/>
            <person name="Zhang P."/>
            <person name="Song W."/>
            <person name="An N."/>
            <person name="Chalopin D."/>
            <person name="Volff J.N."/>
            <person name="Hong Y."/>
            <person name="Li Q."/>
            <person name="Sha Z."/>
            <person name="Zhou H."/>
            <person name="Xie M."/>
            <person name="Yu Q."/>
            <person name="Liu Y."/>
            <person name="Xiang H."/>
            <person name="Wang N."/>
            <person name="Wu K."/>
            <person name="Yang C."/>
            <person name="Zhou Q."/>
            <person name="Liao X."/>
            <person name="Yang L."/>
            <person name="Hu Q."/>
            <person name="Zhang J."/>
            <person name="Meng L."/>
            <person name="Jin L."/>
            <person name="Tian Y."/>
            <person name="Lian J."/>
            <person name="Yang J."/>
            <person name="Miao G."/>
            <person name="Liu S."/>
            <person name="Liang Z."/>
            <person name="Yan F."/>
            <person name="Li Y."/>
            <person name="Sun B."/>
            <person name="Zhang H."/>
            <person name="Zhang J."/>
            <person name="Zhu Y."/>
            <person name="Du M."/>
            <person name="Zhao Y."/>
            <person name="Schartl M."/>
            <person name="Tang Q."/>
            <person name="Wang J."/>
        </authorList>
    </citation>
    <scope>NUCLEOTIDE SEQUENCE</scope>
</reference>
<name>A0A3P8W163_CYNSE</name>
<evidence type="ECO:0000259" key="3">
    <source>
        <dbReference type="PROSITE" id="PS51823"/>
    </source>
</evidence>
<dbReference type="GO" id="GO:0003729">
    <property type="term" value="F:mRNA binding"/>
    <property type="evidence" value="ECO:0007669"/>
    <property type="project" value="TreeGrafter"/>
</dbReference>
<dbReference type="InterPro" id="IPR025697">
    <property type="entry name" value="CLU_dom"/>
</dbReference>
<accession>A0A3P8W163</accession>
<dbReference type="GO" id="GO:0048312">
    <property type="term" value="P:intracellular distribution of mitochondria"/>
    <property type="evidence" value="ECO:0007669"/>
    <property type="project" value="TreeGrafter"/>
</dbReference>
<reference evidence="4" key="3">
    <citation type="submission" date="2025-09" db="UniProtKB">
        <authorList>
            <consortium name="Ensembl"/>
        </authorList>
    </citation>
    <scope>IDENTIFICATION</scope>
</reference>
<dbReference type="PANTHER" id="PTHR12601">
    <property type="entry name" value="EUKARYOTIC TRANSLATION INITIATION FACTOR 3 SUBUNIT EIF-3"/>
    <property type="match status" value="1"/>
</dbReference>
<sequence>MTKDTSSIYLTNGKSLKHSLSNTKTESNHQDGGPPEYLLPGSTERPLMALLPASSQPEVPSYLKDLCLSCWNPPPGHRKLQGDFLYISVVTTEGRRCEITSCPKGFFLNRSTEDVFDPRPVQSSTVFHCLTDLLCHISPAFKKTLSTLKNRSQLPTVEVMPTPYHTMTWLGPSCASRTHKNTFSRLKVDEQTARQTPDWNEELQAARDLPQGNLEERLLRDRALLEVNSGFVRTVMQGAEAVIDGFVEPVNGNPDEPAFLWGGLFMSQGAANETFGGERGRRAAQRLELKTVQVYSDSEGLEGLHTLPTAIVDYRGVRLSAQGLAPGLEGSEQDKDSSPAARGLLYGINAAPQESLCRRQLLGLLAQAAKSLCIQKNVVVALSGHSVPLFTSVDAQGLVGADRRFYILDVFRSFPADANFCPEAETEGQTVNNEEEQKNETCEEDEEKDDGVKEGWPQGYHTDVGLPRSFPHSLCRLRPELVHAFIQYKHHQFTQIVKDKLEDNGGLEECATASDSSATEAVRAACKEVGSVNDIIFEMRFNPNVFCPGIYS</sequence>
<dbReference type="STRING" id="244447.ENSCSEP00000018315"/>